<keyword evidence="3 6" id="KW-0812">Transmembrane</keyword>
<name>A0A0R1JVP7_9LACO</name>
<evidence type="ECO:0000313" key="8">
    <source>
        <dbReference type="EMBL" id="KRK72777.1"/>
    </source>
</evidence>
<evidence type="ECO:0000259" key="7">
    <source>
        <dbReference type="Pfam" id="PF13396"/>
    </source>
</evidence>
<evidence type="ECO:0000256" key="3">
    <source>
        <dbReference type="ARBA" id="ARBA00022692"/>
    </source>
</evidence>
<keyword evidence="5 6" id="KW-0472">Membrane</keyword>
<dbReference type="EMBL" id="AZDT01000067">
    <property type="protein sequence ID" value="KRK72777.1"/>
    <property type="molecule type" value="Genomic_DNA"/>
</dbReference>
<dbReference type="Pfam" id="PF13396">
    <property type="entry name" value="PLDc_N"/>
    <property type="match status" value="1"/>
</dbReference>
<dbReference type="GO" id="GO:0005886">
    <property type="term" value="C:plasma membrane"/>
    <property type="evidence" value="ECO:0007669"/>
    <property type="project" value="UniProtKB-SubCell"/>
</dbReference>
<protein>
    <recommendedName>
        <fullName evidence="7">Cardiolipin synthase N-terminal domain-containing protein</fullName>
    </recommendedName>
</protein>
<evidence type="ECO:0000256" key="1">
    <source>
        <dbReference type="ARBA" id="ARBA00004651"/>
    </source>
</evidence>
<comment type="subcellular location">
    <subcellularLocation>
        <location evidence="1">Cell membrane</location>
        <topology evidence="1">Multi-pass membrane protein</topology>
    </subcellularLocation>
</comment>
<keyword evidence="9" id="KW-1185">Reference proteome</keyword>
<dbReference type="AlphaFoldDB" id="A0A0R1JVP7"/>
<gene>
    <name evidence="8" type="ORF">FD30_GL001106</name>
</gene>
<keyword evidence="4 6" id="KW-1133">Transmembrane helix</keyword>
<comment type="caution">
    <text evidence="8">The sequence shown here is derived from an EMBL/GenBank/DDBJ whole genome shotgun (WGS) entry which is preliminary data.</text>
</comment>
<feature type="transmembrane region" description="Helical" evidence="6">
    <location>
        <begin position="65"/>
        <end position="83"/>
    </location>
</feature>
<reference evidence="8 9" key="1">
    <citation type="journal article" date="2015" name="Genome Announc.">
        <title>Expanding the biotechnology potential of lactobacilli through comparative genomics of 213 strains and associated genera.</title>
        <authorList>
            <person name="Sun Z."/>
            <person name="Harris H.M."/>
            <person name="McCann A."/>
            <person name="Guo C."/>
            <person name="Argimon S."/>
            <person name="Zhang W."/>
            <person name="Yang X."/>
            <person name="Jeffery I.B."/>
            <person name="Cooney J.C."/>
            <person name="Kagawa T.F."/>
            <person name="Liu W."/>
            <person name="Song Y."/>
            <person name="Salvetti E."/>
            <person name="Wrobel A."/>
            <person name="Rasinkangas P."/>
            <person name="Parkhill J."/>
            <person name="Rea M.C."/>
            <person name="O'Sullivan O."/>
            <person name="Ritari J."/>
            <person name="Douillard F.P."/>
            <person name="Paul Ross R."/>
            <person name="Yang R."/>
            <person name="Briner A.E."/>
            <person name="Felis G.E."/>
            <person name="de Vos W.M."/>
            <person name="Barrangou R."/>
            <person name="Klaenhammer T.R."/>
            <person name="Caufield P.W."/>
            <person name="Cui Y."/>
            <person name="Zhang H."/>
            <person name="O'Toole P.W."/>
        </authorList>
    </citation>
    <scope>NUCLEOTIDE SEQUENCE [LARGE SCALE GENOMIC DNA]</scope>
    <source>
        <strain evidence="8 9">DSM 19117</strain>
    </source>
</reference>
<sequence>MYTKIKPSKEVFSMFKTGCHPQKQSLSPRARQRLLPFVAFELTATTVVLADLIKADSVRHGNKLLWGLLAFAQPIGPWLYFAFGQTRSPRH</sequence>
<accession>A0A0R1JVP7</accession>
<evidence type="ECO:0000313" key="9">
    <source>
        <dbReference type="Proteomes" id="UP000051162"/>
    </source>
</evidence>
<dbReference type="InterPro" id="IPR027379">
    <property type="entry name" value="CLS_N"/>
</dbReference>
<proteinExistence type="predicted"/>
<evidence type="ECO:0000256" key="4">
    <source>
        <dbReference type="ARBA" id="ARBA00022989"/>
    </source>
</evidence>
<organism evidence="8 9">
    <name type="scientific">Levilactobacillus namurensis DSM 19117</name>
    <dbReference type="NCBI Taxonomy" id="1423773"/>
    <lineage>
        <taxon>Bacteria</taxon>
        <taxon>Bacillati</taxon>
        <taxon>Bacillota</taxon>
        <taxon>Bacilli</taxon>
        <taxon>Lactobacillales</taxon>
        <taxon>Lactobacillaceae</taxon>
        <taxon>Levilactobacillus</taxon>
    </lineage>
</organism>
<feature type="domain" description="Cardiolipin synthase N-terminal" evidence="7">
    <location>
        <begin position="45"/>
        <end position="85"/>
    </location>
</feature>
<dbReference type="Proteomes" id="UP000051162">
    <property type="component" value="Unassembled WGS sequence"/>
</dbReference>
<evidence type="ECO:0000256" key="2">
    <source>
        <dbReference type="ARBA" id="ARBA00022475"/>
    </source>
</evidence>
<evidence type="ECO:0000256" key="5">
    <source>
        <dbReference type="ARBA" id="ARBA00023136"/>
    </source>
</evidence>
<keyword evidence="2" id="KW-1003">Cell membrane</keyword>
<dbReference type="PATRIC" id="fig|1423773.3.peg.1133"/>
<evidence type="ECO:0000256" key="6">
    <source>
        <dbReference type="SAM" id="Phobius"/>
    </source>
</evidence>